<gene>
    <name evidence="1" type="ORF">D1868_01440</name>
</gene>
<dbReference type="Gene3D" id="3.40.50.300">
    <property type="entry name" value="P-loop containing nucleotide triphosphate hydrolases"/>
    <property type="match status" value="1"/>
</dbReference>
<protein>
    <submittedName>
        <fullName evidence="1">AAA family ATPase</fullName>
    </submittedName>
</protein>
<sequence>MYGEAGTGKTIIGIHVSLELGNSLYISTKDSSYKARVEKLKGRPDVYFTHAPTQPEMISAILKASQMGLQLIVIDPVNYLYKISRRKKDLELPLILCQRFSKNGINRNNKVLLLWDVSGNNRVAGELFMRRFSDEVLRITKGEIIGNLRVCKFRILDSGVLGCL</sequence>
<dbReference type="AlphaFoldDB" id="A0A650CSK0"/>
<accession>A0A650CSK0</accession>
<dbReference type="OrthoDB" id="17644at2157"/>
<dbReference type="EMBL" id="CP045483">
    <property type="protein sequence ID" value="QGR20457.1"/>
    <property type="molecule type" value="Genomic_DNA"/>
</dbReference>
<name>A0A650CSK0_9CREN</name>
<keyword evidence="2" id="KW-1185">Reference proteome</keyword>
<dbReference type="SUPFAM" id="SSF52540">
    <property type="entry name" value="P-loop containing nucleoside triphosphate hydrolases"/>
    <property type="match status" value="1"/>
</dbReference>
<evidence type="ECO:0000313" key="1">
    <source>
        <dbReference type="EMBL" id="QGR20457.1"/>
    </source>
</evidence>
<proteinExistence type="predicted"/>
<dbReference type="KEGG" id="sazo:D1868_01440"/>
<organism evidence="1 2">
    <name type="scientific">Stygiolobus azoricus</name>
    <dbReference type="NCBI Taxonomy" id="41675"/>
    <lineage>
        <taxon>Archaea</taxon>
        <taxon>Thermoproteota</taxon>
        <taxon>Thermoprotei</taxon>
        <taxon>Sulfolobales</taxon>
        <taxon>Sulfolobaceae</taxon>
        <taxon>Stygiolobus</taxon>
    </lineage>
</organism>
<dbReference type="Proteomes" id="UP000423396">
    <property type="component" value="Chromosome"/>
</dbReference>
<dbReference type="InterPro" id="IPR027417">
    <property type="entry name" value="P-loop_NTPase"/>
</dbReference>
<evidence type="ECO:0000313" key="2">
    <source>
        <dbReference type="Proteomes" id="UP000423396"/>
    </source>
</evidence>
<reference evidence="1 2" key="1">
    <citation type="submission" date="2019-10" db="EMBL/GenBank/DDBJ databases">
        <title>Genome Sequences from Six Type Strain Members of the Archaeal Family Sulfolobaceae: Acidianus ambivalens, Acidianus infernus, Metallosphaera prunae, Stygiolobus azoricus, Sulfolobus metallicus, and Sulfurisphaera ohwakuensis.</title>
        <authorList>
            <person name="Counts J.A."/>
            <person name="Kelly R.M."/>
        </authorList>
    </citation>
    <scope>NUCLEOTIDE SEQUENCE [LARGE SCALE GENOMIC DNA]</scope>
    <source>
        <strain evidence="1 2">FC6</strain>
    </source>
</reference>